<evidence type="ECO:0000256" key="1">
    <source>
        <dbReference type="SAM" id="Coils"/>
    </source>
</evidence>
<dbReference type="Proteomes" id="UP000029661">
    <property type="component" value="Chromosome"/>
</dbReference>
<reference evidence="2" key="1">
    <citation type="submission" date="2013-12" db="EMBL/GenBank/DDBJ databases">
        <title>The complete genome sequence of Methanobacterium sp. BRM9.</title>
        <authorList>
            <consortium name="Pastoral Greenhouse Gas Research Consortium"/>
            <person name="Kelly W.J."/>
            <person name="Leahy S.C."/>
            <person name="Perry R."/>
            <person name="Li D."/>
            <person name="Altermann E."/>
            <person name="Lambie S.C."/>
            <person name="Attwood G.T."/>
        </authorList>
    </citation>
    <scope>NUCLEOTIDE SEQUENCE [LARGE SCALE GENOMIC DNA]</scope>
    <source>
        <strain evidence="2">BRM9</strain>
    </source>
</reference>
<keyword evidence="5" id="KW-1185">Reference proteome</keyword>
<reference evidence="4" key="3">
    <citation type="submission" date="2014-09" db="EMBL/GenBank/DDBJ databases">
        <authorList>
            <person name="Bishop-Lilly K.A."/>
            <person name="Broomall S.M."/>
            <person name="Chain P.S."/>
            <person name="Chertkov O."/>
            <person name="Coyne S.R."/>
            <person name="Daligault H.E."/>
            <person name="Davenport K.W."/>
            <person name="Erkkila T."/>
            <person name="Frey K.G."/>
            <person name="Gibbons H.S."/>
            <person name="Gu W."/>
            <person name="Jaissle J."/>
            <person name="Johnson S.L."/>
            <person name="Koroleva G.I."/>
            <person name="Ladner J.T."/>
            <person name="Lo C.-C."/>
            <person name="Minogue T.D."/>
            <person name="Munk C."/>
            <person name="Palacios G.F."/>
            <person name="Redden C.L."/>
            <person name="Rosenzweig C.N."/>
            <person name="Scholz M.B."/>
            <person name="Teshima H."/>
            <person name="Xu Y."/>
        </authorList>
    </citation>
    <scope>NUCLEOTIDE SEQUENCE</scope>
    <source>
        <strain evidence="4">Mb9</strain>
    </source>
</reference>
<proteinExistence type="predicted"/>
<evidence type="ECO:0000313" key="3">
    <source>
        <dbReference type="EMBL" id="CEA14038.1"/>
    </source>
</evidence>
<evidence type="ECO:0000313" key="2">
    <source>
        <dbReference type="EMBL" id="AIS31868.1"/>
    </source>
</evidence>
<keyword evidence="1" id="KW-0175">Coiled coil</keyword>
<dbReference type="Proteomes" id="UP000062768">
    <property type="component" value="Chromosome I"/>
</dbReference>
<dbReference type="EMBL" id="LN515531">
    <property type="protein sequence ID" value="CEA14038.1"/>
    <property type="molecule type" value="Genomic_DNA"/>
</dbReference>
<dbReference type="RefSeq" id="WP_231553494.1">
    <property type="nucleotide sequence ID" value="NZ_CP006933.1"/>
</dbReference>
<gene>
    <name evidence="2" type="ORF">BRM9_1052</name>
    <name evidence="3" type="ORF">DSM1535_1713</name>
    <name evidence="4" type="ORF">MB9_1291</name>
</gene>
<organism evidence="3">
    <name type="scientific">Methanobacterium formicicum</name>
    <dbReference type="NCBI Taxonomy" id="2162"/>
    <lineage>
        <taxon>Archaea</taxon>
        <taxon>Methanobacteriati</taxon>
        <taxon>Methanobacteriota</taxon>
        <taxon>Methanomada group</taxon>
        <taxon>Methanobacteria</taxon>
        <taxon>Methanobacteriales</taxon>
        <taxon>Methanobacteriaceae</taxon>
        <taxon>Methanobacterium</taxon>
    </lineage>
</organism>
<evidence type="ECO:0000313" key="4">
    <source>
        <dbReference type="EMBL" id="CEL24929.1"/>
    </source>
</evidence>
<dbReference type="EMBL" id="LN734822">
    <property type="protein sequence ID" value="CEL24929.1"/>
    <property type="molecule type" value="Genomic_DNA"/>
</dbReference>
<dbReference type="KEGG" id="mfc:BRM9_1052"/>
<feature type="coiled-coil region" evidence="1">
    <location>
        <begin position="11"/>
        <end position="66"/>
    </location>
</feature>
<sequence>MKDNPVQETTSTDDKKRIKELEAKLAKNESEIEFFKDKINTNQEIILDVIEEKKLLKKQIEEFERKELDVKLNNYLELQRKHHKVEHRLFVTKNLLDEAQAELEFRAKIIEELENQGIMDLVLGRYPENYLEYKKRGE</sequence>
<dbReference type="GeneID" id="26739537"/>
<dbReference type="EMBL" id="CP006933">
    <property type="protein sequence ID" value="AIS31868.1"/>
    <property type="molecule type" value="Genomic_DNA"/>
</dbReference>
<accession>A0A090I426</accession>
<reference evidence="3" key="2">
    <citation type="submission" date="2014-08" db="EMBL/GenBank/DDBJ databases">
        <authorList>
            <person name="Wibberg D."/>
        </authorList>
    </citation>
    <scope>NUCLEOTIDE SEQUENCE</scope>
</reference>
<dbReference type="PATRIC" id="fig|2162.10.peg.1350"/>
<protein>
    <submittedName>
        <fullName evidence="3">Uncharacterized protein</fullName>
    </submittedName>
</protein>
<evidence type="ECO:0000313" key="5">
    <source>
        <dbReference type="Proteomes" id="UP000062768"/>
    </source>
</evidence>
<name>A0A090I426_METFO</name>
<dbReference type="AlphaFoldDB" id="A0A090I426"/>
<dbReference type="KEGG" id="mfi:DSM1535_1713"/>